<accession>A0A6B9ZPD0</accession>
<dbReference type="RefSeq" id="WP_162334980.1">
    <property type="nucleotide sequence ID" value="NZ_CP048113.1"/>
</dbReference>
<keyword evidence="1" id="KW-1133">Transmembrane helix</keyword>
<sequence>MEKNTWIDVEREYEYRNEEWIEVKRKSIRNQGLSTKVKDIWELIFKFFAAIAIFTPFIIITVQNRSEIKLQKKKCVDGIIV</sequence>
<dbReference type="EMBL" id="CP048113">
    <property type="protein sequence ID" value="QHS63264.1"/>
    <property type="molecule type" value="Genomic_DNA"/>
</dbReference>
<organism evidence="2 3">
    <name type="scientific">Chitinophaga agri</name>
    <dbReference type="NCBI Taxonomy" id="2703787"/>
    <lineage>
        <taxon>Bacteria</taxon>
        <taxon>Pseudomonadati</taxon>
        <taxon>Bacteroidota</taxon>
        <taxon>Chitinophagia</taxon>
        <taxon>Chitinophagales</taxon>
        <taxon>Chitinophagaceae</taxon>
        <taxon>Chitinophaga</taxon>
    </lineage>
</organism>
<evidence type="ECO:0000313" key="3">
    <source>
        <dbReference type="Proteomes" id="UP000476411"/>
    </source>
</evidence>
<keyword evidence="3" id="KW-1185">Reference proteome</keyword>
<evidence type="ECO:0000256" key="1">
    <source>
        <dbReference type="SAM" id="Phobius"/>
    </source>
</evidence>
<evidence type="ECO:0000313" key="2">
    <source>
        <dbReference type="EMBL" id="QHS63264.1"/>
    </source>
</evidence>
<name>A0A6B9ZPD0_9BACT</name>
<dbReference type="Proteomes" id="UP000476411">
    <property type="component" value="Chromosome"/>
</dbReference>
<proteinExistence type="predicted"/>
<feature type="transmembrane region" description="Helical" evidence="1">
    <location>
        <begin position="43"/>
        <end position="62"/>
    </location>
</feature>
<reference evidence="2 3" key="1">
    <citation type="submission" date="2020-01" db="EMBL/GenBank/DDBJ databases">
        <title>Complete genome sequence of Chitinophaga sp. H33E-04 isolated from quinoa roots.</title>
        <authorList>
            <person name="Weon H.-Y."/>
            <person name="Lee S.A."/>
        </authorList>
    </citation>
    <scope>NUCLEOTIDE SEQUENCE [LARGE SCALE GENOMIC DNA]</scope>
    <source>
        <strain evidence="2 3">H33E-04</strain>
    </source>
</reference>
<dbReference type="KEGG" id="chih:GWR21_27865"/>
<keyword evidence="1" id="KW-0812">Transmembrane</keyword>
<dbReference type="AlphaFoldDB" id="A0A6B9ZPD0"/>
<keyword evidence="1" id="KW-0472">Membrane</keyword>
<gene>
    <name evidence="2" type="ORF">GWR21_27865</name>
</gene>
<protein>
    <submittedName>
        <fullName evidence="2">Uncharacterized protein</fullName>
    </submittedName>
</protein>